<feature type="region of interest" description="Disordered" evidence="1">
    <location>
        <begin position="1"/>
        <end position="242"/>
    </location>
</feature>
<reference evidence="2" key="1">
    <citation type="submission" date="2013-04" db="EMBL/GenBank/DDBJ databases">
        <authorList>
            <person name="Qu J."/>
            <person name="Murali S.C."/>
            <person name="Bandaranaike D."/>
            <person name="Bellair M."/>
            <person name="Blankenburg K."/>
            <person name="Chao H."/>
            <person name="Dinh H."/>
            <person name="Doddapaneni H."/>
            <person name="Downs B."/>
            <person name="Dugan-Rocha S."/>
            <person name="Elkadiri S."/>
            <person name="Gnanaolivu R.D."/>
            <person name="Hernandez B."/>
            <person name="Javaid M."/>
            <person name="Jayaseelan J.C."/>
            <person name="Lee S."/>
            <person name="Li M."/>
            <person name="Ming W."/>
            <person name="Munidasa M."/>
            <person name="Muniz J."/>
            <person name="Nguyen L."/>
            <person name="Ongeri F."/>
            <person name="Osuji N."/>
            <person name="Pu L.-L."/>
            <person name="Puazo M."/>
            <person name="Qu C."/>
            <person name="Quiroz J."/>
            <person name="Raj R."/>
            <person name="Weissenberger G."/>
            <person name="Xin Y."/>
            <person name="Zou X."/>
            <person name="Han Y."/>
            <person name="Richards S."/>
            <person name="Worley K."/>
            <person name="Muzny D."/>
            <person name="Gibbs R."/>
        </authorList>
    </citation>
    <scope>NUCLEOTIDE SEQUENCE</scope>
    <source>
        <strain evidence="2">Sampled in the wild</strain>
    </source>
</reference>
<keyword evidence="3" id="KW-1185">Reference proteome</keyword>
<comment type="caution">
    <text evidence="2">The sequence shown here is derived from an EMBL/GenBank/DDBJ whole genome shotgun (WGS) entry which is preliminary data.</text>
</comment>
<dbReference type="AlphaFoldDB" id="A0A8K0K843"/>
<feature type="compositionally biased region" description="Polar residues" evidence="1">
    <location>
        <begin position="1"/>
        <end position="15"/>
    </location>
</feature>
<proteinExistence type="predicted"/>
<accession>A0A8K0K843</accession>
<name>A0A8K0K843_LADFU</name>
<dbReference type="EMBL" id="KZ308432">
    <property type="protein sequence ID" value="KAG8229482.1"/>
    <property type="molecule type" value="Genomic_DNA"/>
</dbReference>
<evidence type="ECO:0000256" key="1">
    <source>
        <dbReference type="SAM" id="MobiDB-lite"/>
    </source>
</evidence>
<gene>
    <name evidence="2" type="ORF">J437_LFUL010056</name>
</gene>
<reference evidence="2" key="2">
    <citation type="submission" date="2017-10" db="EMBL/GenBank/DDBJ databases">
        <title>Ladona fulva Genome sequencing and assembly.</title>
        <authorList>
            <person name="Murali S."/>
            <person name="Richards S."/>
            <person name="Bandaranaike D."/>
            <person name="Bellair M."/>
            <person name="Blankenburg K."/>
            <person name="Chao H."/>
            <person name="Dinh H."/>
            <person name="Doddapaneni H."/>
            <person name="Dugan-Rocha S."/>
            <person name="Elkadiri S."/>
            <person name="Gnanaolivu R."/>
            <person name="Hernandez B."/>
            <person name="Skinner E."/>
            <person name="Javaid M."/>
            <person name="Lee S."/>
            <person name="Li M."/>
            <person name="Ming W."/>
            <person name="Munidasa M."/>
            <person name="Muniz J."/>
            <person name="Nguyen L."/>
            <person name="Hughes D."/>
            <person name="Osuji N."/>
            <person name="Pu L.-L."/>
            <person name="Puazo M."/>
            <person name="Qu C."/>
            <person name="Quiroz J."/>
            <person name="Raj R."/>
            <person name="Weissenberger G."/>
            <person name="Xin Y."/>
            <person name="Zou X."/>
            <person name="Han Y."/>
            <person name="Worley K."/>
            <person name="Muzny D."/>
            <person name="Gibbs R."/>
        </authorList>
    </citation>
    <scope>NUCLEOTIDE SEQUENCE</scope>
    <source>
        <strain evidence="2">Sampled in the wild</strain>
    </source>
</reference>
<feature type="compositionally biased region" description="Pro residues" evidence="1">
    <location>
        <begin position="123"/>
        <end position="135"/>
    </location>
</feature>
<organism evidence="2 3">
    <name type="scientific">Ladona fulva</name>
    <name type="common">Scarce chaser dragonfly</name>
    <name type="synonym">Libellula fulva</name>
    <dbReference type="NCBI Taxonomy" id="123851"/>
    <lineage>
        <taxon>Eukaryota</taxon>
        <taxon>Metazoa</taxon>
        <taxon>Ecdysozoa</taxon>
        <taxon>Arthropoda</taxon>
        <taxon>Hexapoda</taxon>
        <taxon>Insecta</taxon>
        <taxon>Pterygota</taxon>
        <taxon>Palaeoptera</taxon>
        <taxon>Odonata</taxon>
        <taxon>Epiprocta</taxon>
        <taxon>Anisoptera</taxon>
        <taxon>Libelluloidea</taxon>
        <taxon>Libellulidae</taxon>
        <taxon>Ladona</taxon>
    </lineage>
</organism>
<sequence length="261" mass="27387">MWPSASDSVLTNVSPGSIAKKVPNPPVPSKPPVTSYGKPHLAPKPPGAVALRIPQQLAKPSPPAKSPVALNQPPSLPSRPPSVTRTQSMRAPRSPGPAPSPELGDFRGPRFQSQDALHVTSNAPPPAPSFPPPPRTSTLPSNLNGLQHANGVQHIKGAAPPPPPSVPPAATLGQRTAPAPPQYSRPGPLRPPLARPPPPPSRSVNPPLCPPPPPPTTAPPPPPHRNSPAPPPPKQTKLPVNNPHIDLIRLTFEHVSPWYKF</sequence>
<feature type="compositionally biased region" description="Pro residues" evidence="1">
    <location>
        <begin position="178"/>
        <end position="234"/>
    </location>
</feature>
<protein>
    <submittedName>
        <fullName evidence="2">Uncharacterized protein</fullName>
    </submittedName>
</protein>
<dbReference type="Proteomes" id="UP000792457">
    <property type="component" value="Unassembled WGS sequence"/>
</dbReference>
<evidence type="ECO:0000313" key="3">
    <source>
        <dbReference type="Proteomes" id="UP000792457"/>
    </source>
</evidence>
<evidence type="ECO:0000313" key="2">
    <source>
        <dbReference type="EMBL" id="KAG8229482.1"/>
    </source>
</evidence>